<dbReference type="PANTHER" id="PTHR44520:SF2">
    <property type="entry name" value="RESPONSE REGULATOR RCP1"/>
    <property type="match status" value="1"/>
</dbReference>
<sequence length="296" mass="33909">MITGMKNTKTIYLVDDDDDDRMLIREAIESIVKDVEIVEVMDGQELLELIAQTDIEKDLSLILMDMNMPRMSGIESLSILKSDLSLRHIPVVMISTTSNNELIRQAYNKGINAYITKPVSIQEYNHLAEAINVCFLSNYPTLHPVPLSKNFTTQQILIVEDNHDHWELMKFVLNNSMPNIKLTRTEDEENTLFFLSTLLKNSQPLPELVLLDLYMPNRDNGLQILTAIRNFFAANRLMTIPIIVVSASDHIDDIKDSYRNNANGYMVKSPDLENSLAYFHELAYFWKSAITLPKKV</sequence>
<feature type="modified residue" description="4-aspartylphosphate" evidence="1">
    <location>
        <position position="65"/>
    </location>
</feature>
<dbReference type="InterPro" id="IPR001789">
    <property type="entry name" value="Sig_transdc_resp-reg_receiver"/>
</dbReference>
<dbReference type="Pfam" id="PF00072">
    <property type="entry name" value="Response_reg"/>
    <property type="match status" value="2"/>
</dbReference>
<dbReference type="OrthoDB" id="958605at2"/>
<accession>A0A4U6D0V4</accession>
<evidence type="ECO:0000313" key="4">
    <source>
        <dbReference type="Proteomes" id="UP000304900"/>
    </source>
</evidence>
<evidence type="ECO:0000256" key="1">
    <source>
        <dbReference type="PROSITE-ProRule" id="PRU00169"/>
    </source>
</evidence>
<proteinExistence type="predicted"/>
<reference evidence="3 4" key="1">
    <citation type="submission" date="2019-05" db="EMBL/GenBank/DDBJ databases">
        <title>Dyadobacter AR-3-8 sp. nov., isolated from arctic soil.</title>
        <authorList>
            <person name="Chaudhary D.K."/>
        </authorList>
    </citation>
    <scope>NUCLEOTIDE SEQUENCE [LARGE SCALE GENOMIC DNA]</scope>
    <source>
        <strain evidence="3 4">AR-3-8</strain>
    </source>
</reference>
<dbReference type="PANTHER" id="PTHR44520">
    <property type="entry name" value="RESPONSE REGULATOR RCP1-RELATED"/>
    <property type="match status" value="1"/>
</dbReference>
<dbReference type="Gene3D" id="3.40.50.2300">
    <property type="match status" value="2"/>
</dbReference>
<feature type="modified residue" description="4-aspartylphosphate" evidence="1">
    <location>
        <position position="212"/>
    </location>
</feature>
<gene>
    <name evidence="3" type="ORF">FDK13_17330</name>
</gene>
<comment type="caution">
    <text evidence="3">The sequence shown here is derived from an EMBL/GenBank/DDBJ whole genome shotgun (WGS) entry which is preliminary data.</text>
</comment>
<organism evidence="3 4">
    <name type="scientific">Dyadobacter frigoris</name>
    <dbReference type="NCBI Taxonomy" id="2576211"/>
    <lineage>
        <taxon>Bacteria</taxon>
        <taxon>Pseudomonadati</taxon>
        <taxon>Bacteroidota</taxon>
        <taxon>Cytophagia</taxon>
        <taxon>Cytophagales</taxon>
        <taxon>Spirosomataceae</taxon>
        <taxon>Dyadobacter</taxon>
    </lineage>
</organism>
<evidence type="ECO:0000313" key="3">
    <source>
        <dbReference type="EMBL" id="TKT90732.1"/>
    </source>
</evidence>
<keyword evidence="1" id="KW-0597">Phosphoprotein</keyword>
<dbReference type="InterPro" id="IPR052893">
    <property type="entry name" value="TCS_response_regulator"/>
</dbReference>
<dbReference type="Proteomes" id="UP000304900">
    <property type="component" value="Unassembled WGS sequence"/>
</dbReference>
<dbReference type="PROSITE" id="PS50110">
    <property type="entry name" value="RESPONSE_REGULATORY"/>
    <property type="match status" value="2"/>
</dbReference>
<dbReference type="SMART" id="SM00448">
    <property type="entry name" value="REC"/>
    <property type="match status" value="2"/>
</dbReference>
<dbReference type="EMBL" id="SZVO01000008">
    <property type="protein sequence ID" value="TKT90732.1"/>
    <property type="molecule type" value="Genomic_DNA"/>
</dbReference>
<name>A0A4U6D0V4_9BACT</name>
<feature type="domain" description="Response regulatory" evidence="2">
    <location>
        <begin position="10"/>
        <end position="132"/>
    </location>
</feature>
<evidence type="ECO:0000259" key="2">
    <source>
        <dbReference type="PROSITE" id="PS50110"/>
    </source>
</evidence>
<feature type="domain" description="Response regulatory" evidence="2">
    <location>
        <begin position="155"/>
        <end position="283"/>
    </location>
</feature>
<keyword evidence="4" id="KW-1185">Reference proteome</keyword>
<dbReference type="GO" id="GO:0000160">
    <property type="term" value="P:phosphorelay signal transduction system"/>
    <property type="evidence" value="ECO:0007669"/>
    <property type="project" value="InterPro"/>
</dbReference>
<dbReference type="InterPro" id="IPR011006">
    <property type="entry name" value="CheY-like_superfamily"/>
</dbReference>
<protein>
    <submittedName>
        <fullName evidence="3">Response regulator</fullName>
    </submittedName>
</protein>
<dbReference type="AlphaFoldDB" id="A0A4U6D0V4"/>
<dbReference type="SUPFAM" id="SSF52172">
    <property type="entry name" value="CheY-like"/>
    <property type="match status" value="2"/>
</dbReference>